<keyword evidence="5" id="KW-1185">Reference proteome</keyword>
<dbReference type="InterPro" id="IPR014044">
    <property type="entry name" value="CAP_dom"/>
</dbReference>
<feature type="transmembrane region" description="Helical" evidence="2">
    <location>
        <begin position="48"/>
        <end position="75"/>
    </location>
</feature>
<evidence type="ECO:0000313" key="5">
    <source>
        <dbReference type="Proteomes" id="UP001212821"/>
    </source>
</evidence>
<evidence type="ECO:0000313" key="4">
    <source>
        <dbReference type="EMBL" id="WBP90661.1"/>
    </source>
</evidence>
<reference evidence="5" key="1">
    <citation type="submission" date="2022-12" db="EMBL/GenBank/DDBJ databases">
        <authorList>
            <person name="Mo P."/>
        </authorList>
    </citation>
    <scope>NUCLEOTIDE SEQUENCE [LARGE SCALE GENOMIC DNA]</scope>
    <source>
        <strain evidence="5">HUAS 3-15</strain>
    </source>
</reference>
<sequence>MSSDDRTTISPVSGGGNGGQGRPGGRAARRAAERHQGRGRRGRRRGGFVPVTAVVAAVAGTGLLAALAGAGYAAYDGKQTDRDLAGQAAAADSLVAAELGTHEGIQVPGAGGTNPSGAALPSGSPTASGPAATPSATAGATASASPTALPTATATATAQSTATAKASPPATRTGTGGGSGANGAAVAAQRAAAAPAAAPAGGGANASYAQQVVDLVNVERAKAGCGPVSAEPRLASAAQSHSDDMADRNYFDHASPEGYHADHRIEATGYRWNSWGENIARGQKDPAAVMDAWMNSPGHRANILNCDFKQLGVGVRTGANGPWWTQVFAAPA</sequence>
<proteinExistence type="predicted"/>
<name>A0ABY7QDA1_9ACTN</name>
<feature type="region of interest" description="Disordered" evidence="1">
    <location>
        <begin position="1"/>
        <end position="45"/>
    </location>
</feature>
<dbReference type="Proteomes" id="UP001212821">
    <property type="component" value="Chromosome"/>
</dbReference>
<accession>A0ABY7QDA1</accession>
<feature type="domain" description="SCP" evidence="3">
    <location>
        <begin position="213"/>
        <end position="328"/>
    </location>
</feature>
<dbReference type="Gene3D" id="3.40.33.10">
    <property type="entry name" value="CAP"/>
    <property type="match status" value="1"/>
</dbReference>
<organism evidence="4 5">
    <name type="scientific">Kitasatospora cathayae</name>
    <dbReference type="NCBI Taxonomy" id="3004092"/>
    <lineage>
        <taxon>Bacteria</taxon>
        <taxon>Bacillati</taxon>
        <taxon>Actinomycetota</taxon>
        <taxon>Actinomycetes</taxon>
        <taxon>Kitasatosporales</taxon>
        <taxon>Streptomycetaceae</taxon>
        <taxon>Kitasatospora</taxon>
    </lineage>
</organism>
<keyword evidence="2" id="KW-0812">Transmembrane</keyword>
<keyword evidence="2" id="KW-0472">Membrane</keyword>
<dbReference type="CDD" id="cd05379">
    <property type="entry name" value="CAP_bacterial"/>
    <property type="match status" value="1"/>
</dbReference>
<dbReference type="RefSeq" id="WP_270149591.1">
    <property type="nucleotide sequence ID" value="NZ_CP115450.1"/>
</dbReference>
<feature type="region of interest" description="Disordered" evidence="1">
    <location>
        <begin position="105"/>
        <end position="182"/>
    </location>
</feature>
<protein>
    <submittedName>
        <fullName evidence="4">CAP domain-containing protein</fullName>
    </submittedName>
</protein>
<dbReference type="PANTHER" id="PTHR31157">
    <property type="entry name" value="SCP DOMAIN-CONTAINING PROTEIN"/>
    <property type="match status" value="1"/>
</dbReference>
<dbReference type="Pfam" id="PF00188">
    <property type="entry name" value="CAP"/>
    <property type="match status" value="1"/>
</dbReference>
<dbReference type="InterPro" id="IPR035940">
    <property type="entry name" value="CAP_sf"/>
</dbReference>
<evidence type="ECO:0000259" key="3">
    <source>
        <dbReference type="Pfam" id="PF00188"/>
    </source>
</evidence>
<gene>
    <name evidence="4" type="ORF">O1G21_35540</name>
</gene>
<dbReference type="PANTHER" id="PTHR31157:SF1">
    <property type="entry name" value="SCP DOMAIN-CONTAINING PROTEIN"/>
    <property type="match status" value="1"/>
</dbReference>
<evidence type="ECO:0000256" key="2">
    <source>
        <dbReference type="SAM" id="Phobius"/>
    </source>
</evidence>
<evidence type="ECO:0000256" key="1">
    <source>
        <dbReference type="SAM" id="MobiDB-lite"/>
    </source>
</evidence>
<dbReference type="EMBL" id="CP115450">
    <property type="protein sequence ID" value="WBP90661.1"/>
    <property type="molecule type" value="Genomic_DNA"/>
</dbReference>
<dbReference type="SUPFAM" id="SSF55797">
    <property type="entry name" value="PR-1-like"/>
    <property type="match status" value="1"/>
</dbReference>
<keyword evidence="2" id="KW-1133">Transmembrane helix</keyword>
<feature type="compositionally biased region" description="Gly residues" evidence="1">
    <location>
        <begin position="13"/>
        <end position="24"/>
    </location>
</feature>
<feature type="compositionally biased region" description="Low complexity" evidence="1">
    <location>
        <begin position="115"/>
        <end position="173"/>
    </location>
</feature>